<protein>
    <submittedName>
        <fullName evidence="1">Uncharacterized protein</fullName>
    </submittedName>
</protein>
<evidence type="ECO:0000313" key="2">
    <source>
        <dbReference type="Proteomes" id="UP000573499"/>
    </source>
</evidence>
<dbReference type="AlphaFoldDB" id="A0A7W2IJ95"/>
<accession>A0A7W2IJ95</accession>
<reference evidence="1 2" key="1">
    <citation type="submission" date="2020-07" db="EMBL/GenBank/DDBJ databases">
        <title>Novel species isolated from subtropical streams in China.</title>
        <authorList>
            <person name="Lu H."/>
        </authorList>
    </citation>
    <scope>NUCLEOTIDE SEQUENCE [LARGE SCALE GENOMIC DNA]</scope>
    <source>
        <strain evidence="1 2">LX47W</strain>
    </source>
</reference>
<name>A0A7W2IJ95_9BURK</name>
<dbReference type="Proteomes" id="UP000573499">
    <property type="component" value="Unassembled WGS sequence"/>
</dbReference>
<gene>
    <name evidence="1" type="ORF">H3H39_04590</name>
</gene>
<comment type="caution">
    <text evidence="1">The sequence shown here is derived from an EMBL/GenBank/DDBJ whole genome shotgun (WGS) entry which is preliminary data.</text>
</comment>
<organism evidence="1 2">
    <name type="scientific">Rugamonas apoptosis</name>
    <dbReference type="NCBI Taxonomy" id="2758570"/>
    <lineage>
        <taxon>Bacteria</taxon>
        <taxon>Pseudomonadati</taxon>
        <taxon>Pseudomonadota</taxon>
        <taxon>Betaproteobacteria</taxon>
        <taxon>Burkholderiales</taxon>
        <taxon>Oxalobacteraceae</taxon>
        <taxon>Telluria group</taxon>
        <taxon>Rugamonas</taxon>
    </lineage>
</organism>
<proteinExistence type="predicted"/>
<evidence type="ECO:0000313" key="1">
    <source>
        <dbReference type="EMBL" id="MBA5686328.1"/>
    </source>
</evidence>
<keyword evidence="2" id="KW-1185">Reference proteome</keyword>
<dbReference type="RefSeq" id="WP_182152131.1">
    <property type="nucleotide sequence ID" value="NZ_JACEZU010000002.1"/>
</dbReference>
<sequence>MSIRLLLESFLGLMKESGELDKLLPLLVTSMGHDIPFSAQKGIREYGIDVVSVGKDPEDGRRKIFYWLIKCGDIGRAEWNLTNQSIRQSIDDAGDTFLSTNVLPQHKKLSKKLVILTNGIFKTEIRQTLSQYLEKWNRTNKAESLIVNGSLLASWTEKYLFDENILPPEHRTLFRRVLANIANPELSVPVGRQLIKGILESPQPSGLQTQKQTKRRLSSFRAVRTALTVIFQWSINEGGLETIRQLSEFAVLESWAQIQNDLEELDKAISEEFAELQYQMLSVGQSYFTKIHPYLVIKDALSLQAGDALVTNTLTFREIGQLGLHGVTWGFFATEATGDVSILATQWTLICSNLISKILQTHEGSQSPAFDYQAVEIHCGLLCLMITGKRNDAAMWVTNIIGRLGFIVKDKKKFWPMVAQFEEVLETRNSSSPPNPEFLDVSSLIPILALWCAVLDIDESYQVIRQRILPSMPDLSLNIWSSDQDFDGIISDQAKLHESGFGQVLSGVPETASQLLSILKKEAEEIPSLDKFSWYRNRVPMIPLLAALHWKLQIPKQMLVEHISAFQLSKGAG</sequence>
<dbReference type="EMBL" id="JACEZU010000002">
    <property type="protein sequence ID" value="MBA5686328.1"/>
    <property type="molecule type" value="Genomic_DNA"/>
</dbReference>